<feature type="signal peptide" evidence="1">
    <location>
        <begin position="1"/>
        <end position="16"/>
    </location>
</feature>
<dbReference type="EMBL" id="JAYWIO010000008">
    <property type="protein sequence ID" value="KAK7246813.1"/>
    <property type="molecule type" value="Genomic_DNA"/>
</dbReference>
<protein>
    <recommendedName>
        <fullName evidence="4">Secreted protein</fullName>
    </recommendedName>
</protein>
<gene>
    <name evidence="2" type="ORF">RIF29_41683</name>
</gene>
<sequence length="93" mass="10758">MFLFFLLRFLVPSLHFIHTSHFISIFLQKLNLTSTNQYPHCKYHSHFQAFPCAGDKVDSFFGLGFLGFCLTSFHMRVTYVSETRMGCGPPSQE</sequence>
<evidence type="ECO:0000313" key="3">
    <source>
        <dbReference type="Proteomes" id="UP001372338"/>
    </source>
</evidence>
<dbReference type="Proteomes" id="UP001372338">
    <property type="component" value="Unassembled WGS sequence"/>
</dbReference>
<reference evidence="2 3" key="1">
    <citation type="submission" date="2024-01" db="EMBL/GenBank/DDBJ databases">
        <title>The genomes of 5 underutilized Papilionoideae crops provide insights into root nodulation and disease resistanc.</title>
        <authorList>
            <person name="Yuan L."/>
        </authorList>
    </citation>
    <scope>NUCLEOTIDE SEQUENCE [LARGE SCALE GENOMIC DNA]</scope>
    <source>
        <strain evidence="2">ZHUSHIDOU_FW_LH</strain>
        <tissue evidence="2">Leaf</tissue>
    </source>
</reference>
<evidence type="ECO:0008006" key="4">
    <source>
        <dbReference type="Google" id="ProtNLM"/>
    </source>
</evidence>
<evidence type="ECO:0000256" key="1">
    <source>
        <dbReference type="SAM" id="SignalP"/>
    </source>
</evidence>
<accession>A0AAN9HVK1</accession>
<evidence type="ECO:0000313" key="2">
    <source>
        <dbReference type="EMBL" id="KAK7246813.1"/>
    </source>
</evidence>
<keyword evidence="3" id="KW-1185">Reference proteome</keyword>
<keyword evidence="1" id="KW-0732">Signal</keyword>
<feature type="chain" id="PRO_5042915902" description="Secreted protein" evidence="1">
    <location>
        <begin position="17"/>
        <end position="93"/>
    </location>
</feature>
<dbReference type="AlphaFoldDB" id="A0AAN9HVK1"/>
<name>A0AAN9HVK1_CROPI</name>
<proteinExistence type="predicted"/>
<organism evidence="2 3">
    <name type="scientific">Crotalaria pallida</name>
    <name type="common">Smooth rattlebox</name>
    <name type="synonym">Crotalaria striata</name>
    <dbReference type="NCBI Taxonomy" id="3830"/>
    <lineage>
        <taxon>Eukaryota</taxon>
        <taxon>Viridiplantae</taxon>
        <taxon>Streptophyta</taxon>
        <taxon>Embryophyta</taxon>
        <taxon>Tracheophyta</taxon>
        <taxon>Spermatophyta</taxon>
        <taxon>Magnoliopsida</taxon>
        <taxon>eudicotyledons</taxon>
        <taxon>Gunneridae</taxon>
        <taxon>Pentapetalae</taxon>
        <taxon>rosids</taxon>
        <taxon>fabids</taxon>
        <taxon>Fabales</taxon>
        <taxon>Fabaceae</taxon>
        <taxon>Papilionoideae</taxon>
        <taxon>50 kb inversion clade</taxon>
        <taxon>genistoids sensu lato</taxon>
        <taxon>core genistoids</taxon>
        <taxon>Crotalarieae</taxon>
        <taxon>Crotalaria</taxon>
    </lineage>
</organism>
<comment type="caution">
    <text evidence="2">The sequence shown here is derived from an EMBL/GenBank/DDBJ whole genome shotgun (WGS) entry which is preliminary data.</text>
</comment>